<proteinExistence type="predicted"/>
<reference evidence="4" key="1">
    <citation type="journal article" date="2019" name="Int. J. Syst. Evol. Microbiol.">
        <title>The Global Catalogue of Microorganisms (GCM) 10K type strain sequencing project: providing services to taxonomists for standard genome sequencing and annotation.</title>
        <authorList>
            <consortium name="The Broad Institute Genomics Platform"/>
            <consortium name="The Broad Institute Genome Sequencing Center for Infectious Disease"/>
            <person name="Wu L."/>
            <person name="Ma J."/>
        </authorList>
    </citation>
    <scope>NUCLEOTIDE SEQUENCE [LARGE SCALE GENOMIC DNA]</scope>
    <source>
        <strain evidence="4">KCTC 42280</strain>
    </source>
</reference>
<dbReference type="EMBL" id="BMZR01000001">
    <property type="protein sequence ID" value="GHD28172.1"/>
    <property type="molecule type" value="Genomic_DNA"/>
</dbReference>
<feature type="transmembrane region" description="Helical" evidence="2">
    <location>
        <begin position="603"/>
        <end position="631"/>
    </location>
</feature>
<feature type="transmembrane region" description="Helical" evidence="2">
    <location>
        <begin position="348"/>
        <end position="370"/>
    </location>
</feature>
<feature type="transmembrane region" description="Helical" evidence="2">
    <location>
        <begin position="439"/>
        <end position="461"/>
    </location>
</feature>
<dbReference type="RefSeq" id="WP_189581768.1">
    <property type="nucleotide sequence ID" value="NZ_BMZR01000001.1"/>
</dbReference>
<dbReference type="InterPro" id="IPR011385">
    <property type="entry name" value="Site-sp_rcmbase"/>
</dbReference>
<feature type="region of interest" description="Disordered" evidence="1">
    <location>
        <begin position="727"/>
        <end position="749"/>
    </location>
</feature>
<feature type="compositionally biased region" description="Basic and acidic residues" evidence="1">
    <location>
        <begin position="796"/>
        <end position="812"/>
    </location>
</feature>
<dbReference type="Pfam" id="PF10136">
    <property type="entry name" value="SpecificRecomb"/>
    <property type="match status" value="1"/>
</dbReference>
<evidence type="ECO:0000313" key="4">
    <source>
        <dbReference type="Proteomes" id="UP000610203"/>
    </source>
</evidence>
<protein>
    <submittedName>
        <fullName evidence="3">Recombinase</fullName>
    </submittedName>
</protein>
<feature type="transmembrane region" description="Helical" evidence="2">
    <location>
        <begin position="376"/>
        <end position="393"/>
    </location>
</feature>
<keyword evidence="4" id="KW-1185">Reference proteome</keyword>
<evidence type="ECO:0000256" key="2">
    <source>
        <dbReference type="SAM" id="Phobius"/>
    </source>
</evidence>
<gene>
    <name evidence="3" type="ORF">GCM10016272_07160</name>
</gene>
<evidence type="ECO:0000313" key="3">
    <source>
        <dbReference type="EMBL" id="GHD28172.1"/>
    </source>
</evidence>
<dbReference type="Proteomes" id="UP000610203">
    <property type="component" value="Unassembled WGS sequence"/>
</dbReference>
<accession>A0ABQ3GQR5</accession>
<keyword evidence="2" id="KW-0472">Membrane</keyword>
<feature type="transmembrane region" description="Helical" evidence="2">
    <location>
        <begin position="488"/>
        <end position="509"/>
    </location>
</feature>
<name>A0ABQ3GQR5_9GAMM</name>
<feature type="transmembrane region" description="Helical" evidence="2">
    <location>
        <begin position="555"/>
        <end position="575"/>
    </location>
</feature>
<organism evidence="3 4">
    <name type="scientific">Psychrobacter glaciei</name>
    <dbReference type="NCBI Taxonomy" id="619771"/>
    <lineage>
        <taxon>Bacteria</taxon>
        <taxon>Pseudomonadati</taxon>
        <taxon>Pseudomonadota</taxon>
        <taxon>Gammaproteobacteria</taxon>
        <taxon>Moraxellales</taxon>
        <taxon>Moraxellaceae</taxon>
        <taxon>Psychrobacter</taxon>
    </lineage>
</organism>
<keyword evidence="2" id="KW-0812">Transmembrane</keyword>
<evidence type="ECO:0000256" key="1">
    <source>
        <dbReference type="SAM" id="MobiDB-lite"/>
    </source>
</evidence>
<sequence>MPELKRILQQITALSDVPDPAVLKRLIDELRVTEKEPVLANDNIQNLIDVIRQHPEYGDGLASFVLKLIIQYRQIALYTDTGIMSDQGFFNSLRRLVGHRLLPILPQEDSVVELVGYLFNKRSDERWLANIDKEKWDELVELLRVKEEHLDLVATAKNSILNAIIILSYRISGLGLHPDLMDSYPQMLNYSASFVAQNQEAVLFVNQYRQAHELDTLTDITPEKAVDPAPLLVMIEQCEDIVATVRKRIYKTGISIRLTNMMLRLDQSLQRMRILTELVTDDYNKRDLAVIELIQTLITTANRRYSIGYLIDNNTKLLSRKVTENASRVGEHYISTDKSGYQKMFKKASIGGFIIAFMATTKILAYHLALAPMGRAFINSMIYGLGFVFIHVIRGTVATKQPAMTAAAIASTISDGSGKKSHQLTKLSELVVDILRTQFVAIMGNVMLAVPVALIISFAWLQYTGTPMIDTEKAGHLLHDLDPFRSLALPHAAIAGVYLFLSGLIAGYYDNLAVYNHVGARIQRHKLLKILLPKSWLQRFGGFVEANLGAIMGNFLFGVFLGSTATIGFIFGLPIDIRHIAFASANLAHGLFNMSADDISWNVILLSILGVALIGIVNLMVSFSLALFVALRSKEVRFFEWGRLTKLVFGHIISHPSDFFWPRDKPMKYARIDSQGRMIFDDTSGQKGGKPIPANYVVRRLSDVKILPKSMQGNMKNDPAVTDIQYDNQTSDSNFDPEMTSREAYSTTHPTMAKQVIDLDDGLMDDNLNSVPYTDDIQYDRSTKALDSFATSSNEISRDEADNTDSDSKGAGDAKTPLPKPKKPPNLPS</sequence>
<keyword evidence="2" id="KW-1133">Transmembrane helix</keyword>
<feature type="region of interest" description="Disordered" evidence="1">
    <location>
        <begin position="789"/>
        <end position="829"/>
    </location>
</feature>
<comment type="caution">
    <text evidence="3">The sequence shown here is derived from an EMBL/GenBank/DDBJ whole genome shotgun (WGS) entry which is preliminary data.</text>
</comment>